<gene>
    <name evidence="8" type="ORF">WDU96_06915</name>
</gene>
<dbReference type="Proteomes" id="UP001368654">
    <property type="component" value="Unassembled WGS sequence"/>
</dbReference>
<dbReference type="SUPFAM" id="SSF103473">
    <property type="entry name" value="MFS general substrate transporter"/>
    <property type="match status" value="1"/>
</dbReference>
<dbReference type="PROSITE" id="PS50850">
    <property type="entry name" value="MFS"/>
    <property type="match status" value="1"/>
</dbReference>
<accession>A0ABU8LVN7</accession>
<dbReference type="RefSeq" id="WP_337337774.1">
    <property type="nucleotide sequence ID" value="NZ_JBBDGL010000002.1"/>
</dbReference>
<sequence>MSDETQQQPRTRSGAGAPAETREIPLPSHAHQWRAFWVCVSVAALTILDLTKVNVALPSIEDAFGSGSTALGFIVSGYVLAFGLVLVPMGRLGDQRSRRALFIVGLSLFTLMSLVCALAPTIEILLVGRLVQGIAAGIQMPQVLGIIQELFRGADRGRAFGRFGAIIGISTALGPTIGGLAIAVGGAADGWRLIFWMNVPLGLIAIGLAIFLLPKLHKRSRKPLSLDPFGIVLFGLAVLSLMLPFLFTTGSPDDNPLRWWLLVVFVLFAASFITWERHYEASGRAPLIPLKLFRITSYRNGTLIVATYFTAMPSMFLLTTLYLQGGLDLEPVYAGMVTIGFALASAVTSWIGGSLVNKLGRPLVVAGIATVLVSLIGLVVIALVAPPEWMPWLMAATMTVGGLGGGFVISPNQTLTLAEIPVKQGGVAGSVGQLGQRIGTAIGTAVAISLFYATIYRESGSRPDLVVFHDAYAFGMLSAALFLAVAFLIGLIDMSSRRRGRRPRKQAR</sequence>
<dbReference type="PRINTS" id="PR01036">
    <property type="entry name" value="TCRTETB"/>
</dbReference>
<dbReference type="PANTHER" id="PTHR42718">
    <property type="entry name" value="MAJOR FACILITATOR SUPERFAMILY MULTIDRUG TRANSPORTER MFSC"/>
    <property type="match status" value="1"/>
</dbReference>
<keyword evidence="9" id="KW-1185">Reference proteome</keyword>
<dbReference type="Pfam" id="PF07690">
    <property type="entry name" value="MFS_1"/>
    <property type="match status" value="1"/>
</dbReference>
<evidence type="ECO:0000256" key="6">
    <source>
        <dbReference type="SAM" id="Phobius"/>
    </source>
</evidence>
<feature type="domain" description="Major facilitator superfamily (MFS) profile" evidence="7">
    <location>
        <begin position="35"/>
        <end position="496"/>
    </location>
</feature>
<feature type="transmembrane region" description="Helical" evidence="6">
    <location>
        <begin position="259"/>
        <end position="275"/>
    </location>
</feature>
<evidence type="ECO:0000313" key="8">
    <source>
        <dbReference type="EMBL" id="MEJ1155330.1"/>
    </source>
</evidence>
<evidence type="ECO:0000256" key="1">
    <source>
        <dbReference type="ARBA" id="ARBA00004651"/>
    </source>
</evidence>
<evidence type="ECO:0000256" key="5">
    <source>
        <dbReference type="SAM" id="MobiDB-lite"/>
    </source>
</evidence>
<dbReference type="InterPro" id="IPR036259">
    <property type="entry name" value="MFS_trans_sf"/>
</dbReference>
<comment type="subcellular location">
    <subcellularLocation>
        <location evidence="1">Cell membrane</location>
        <topology evidence="1">Multi-pass membrane protein</topology>
    </subcellularLocation>
</comment>
<feature type="transmembrane region" description="Helical" evidence="6">
    <location>
        <begin position="35"/>
        <end position="57"/>
    </location>
</feature>
<dbReference type="InterPro" id="IPR011701">
    <property type="entry name" value="MFS"/>
</dbReference>
<evidence type="ECO:0000313" key="9">
    <source>
        <dbReference type="Proteomes" id="UP001368654"/>
    </source>
</evidence>
<feature type="transmembrane region" description="Helical" evidence="6">
    <location>
        <begin position="389"/>
        <end position="409"/>
    </location>
</feature>
<evidence type="ECO:0000259" key="7">
    <source>
        <dbReference type="PROSITE" id="PS50850"/>
    </source>
</evidence>
<feature type="transmembrane region" description="Helical" evidence="6">
    <location>
        <begin position="471"/>
        <end position="492"/>
    </location>
</feature>
<proteinExistence type="predicted"/>
<name>A0ABU8LVN7_9MICO</name>
<evidence type="ECO:0000256" key="2">
    <source>
        <dbReference type="ARBA" id="ARBA00022692"/>
    </source>
</evidence>
<feature type="transmembrane region" description="Helical" evidence="6">
    <location>
        <begin position="226"/>
        <end position="247"/>
    </location>
</feature>
<reference evidence="8 9" key="1">
    <citation type="submission" date="2024-02" db="EMBL/GenBank/DDBJ databases">
        <authorList>
            <person name="Saticioglu I.B."/>
        </authorList>
    </citation>
    <scope>NUCLEOTIDE SEQUENCE [LARGE SCALE GENOMIC DNA]</scope>
    <source>
        <strain evidence="8 9">Mu-86</strain>
    </source>
</reference>
<feature type="compositionally biased region" description="Polar residues" evidence="5">
    <location>
        <begin position="1"/>
        <end position="11"/>
    </location>
</feature>
<dbReference type="Gene3D" id="1.20.1250.20">
    <property type="entry name" value="MFS general substrate transporter like domains"/>
    <property type="match status" value="1"/>
</dbReference>
<feature type="transmembrane region" description="Helical" evidence="6">
    <location>
        <begin position="134"/>
        <end position="151"/>
    </location>
</feature>
<feature type="transmembrane region" description="Helical" evidence="6">
    <location>
        <begin position="301"/>
        <end position="325"/>
    </location>
</feature>
<keyword evidence="4 6" id="KW-0472">Membrane</keyword>
<feature type="transmembrane region" description="Helical" evidence="6">
    <location>
        <begin position="193"/>
        <end position="214"/>
    </location>
</feature>
<comment type="caution">
    <text evidence="8">The sequence shown here is derived from an EMBL/GenBank/DDBJ whole genome shotgun (WGS) entry which is preliminary data.</text>
</comment>
<protein>
    <submittedName>
        <fullName evidence="8">MFS transporter</fullName>
    </submittedName>
</protein>
<feature type="transmembrane region" description="Helical" evidence="6">
    <location>
        <begin position="363"/>
        <end position="383"/>
    </location>
</feature>
<keyword evidence="2 6" id="KW-0812">Transmembrane</keyword>
<dbReference type="PANTHER" id="PTHR42718:SF39">
    <property type="entry name" value="ACTINORHODIN TRANSPORTER-RELATED"/>
    <property type="match status" value="1"/>
</dbReference>
<evidence type="ECO:0000256" key="3">
    <source>
        <dbReference type="ARBA" id="ARBA00022989"/>
    </source>
</evidence>
<feature type="transmembrane region" description="Helical" evidence="6">
    <location>
        <begin position="163"/>
        <end position="187"/>
    </location>
</feature>
<feature type="region of interest" description="Disordered" evidence="5">
    <location>
        <begin position="1"/>
        <end position="21"/>
    </location>
</feature>
<feature type="transmembrane region" description="Helical" evidence="6">
    <location>
        <begin position="331"/>
        <end position="351"/>
    </location>
</feature>
<dbReference type="Gene3D" id="1.20.1720.10">
    <property type="entry name" value="Multidrug resistance protein D"/>
    <property type="match status" value="1"/>
</dbReference>
<keyword evidence="3 6" id="KW-1133">Transmembrane helix</keyword>
<feature type="transmembrane region" description="Helical" evidence="6">
    <location>
        <begin position="438"/>
        <end position="456"/>
    </location>
</feature>
<organism evidence="8 9">
    <name type="scientific">Microbacterium marmarense</name>
    <dbReference type="NCBI Taxonomy" id="3122051"/>
    <lineage>
        <taxon>Bacteria</taxon>
        <taxon>Bacillati</taxon>
        <taxon>Actinomycetota</taxon>
        <taxon>Actinomycetes</taxon>
        <taxon>Micrococcales</taxon>
        <taxon>Microbacteriaceae</taxon>
        <taxon>Microbacterium</taxon>
    </lineage>
</organism>
<dbReference type="CDD" id="cd17321">
    <property type="entry name" value="MFS_MMR_MDR_like"/>
    <property type="match status" value="1"/>
</dbReference>
<feature type="transmembrane region" description="Helical" evidence="6">
    <location>
        <begin position="69"/>
        <end position="88"/>
    </location>
</feature>
<feature type="transmembrane region" description="Helical" evidence="6">
    <location>
        <begin position="100"/>
        <end position="122"/>
    </location>
</feature>
<evidence type="ECO:0000256" key="4">
    <source>
        <dbReference type="ARBA" id="ARBA00023136"/>
    </source>
</evidence>
<dbReference type="EMBL" id="JBBDGL010000002">
    <property type="protein sequence ID" value="MEJ1155330.1"/>
    <property type="molecule type" value="Genomic_DNA"/>
</dbReference>
<dbReference type="InterPro" id="IPR020846">
    <property type="entry name" value="MFS_dom"/>
</dbReference>